<dbReference type="SMART" id="SM00382">
    <property type="entry name" value="AAA"/>
    <property type="match status" value="1"/>
</dbReference>
<keyword evidence="7 8" id="KW-0238">DNA-binding</keyword>
<dbReference type="SUPFAM" id="SSF48295">
    <property type="entry name" value="TrpR-like"/>
    <property type="match status" value="1"/>
</dbReference>
<feature type="compositionally biased region" description="Gly residues" evidence="12">
    <location>
        <begin position="304"/>
        <end position="323"/>
    </location>
</feature>
<feature type="compositionally biased region" description="Low complexity" evidence="12">
    <location>
        <begin position="134"/>
        <end position="166"/>
    </location>
</feature>
<feature type="domain" description="Chromosomal replication initiator DnaA C-terminal" evidence="14">
    <location>
        <begin position="596"/>
        <end position="665"/>
    </location>
</feature>
<accession>A0ABU7SMP4</accession>
<evidence type="ECO:0000256" key="5">
    <source>
        <dbReference type="ARBA" id="ARBA00022840"/>
    </source>
</evidence>
<feature type="binding site" evidence="8">
    <location>
        <position position="399"/>
    </location>
    <ligand>
        <name>ATP</name>
        <dbReference type="ChEBI" id="CHEBI:30616"/>
    </ligand>
</feature>
<evidence type="ECO:0000256" key="12">
    <source>
        <dbReference type="SAM" id="MobiDB-lite"/>
    </source>
</evidence>
<comment type="subunit">
    <text evidence="8">Oligomerizes as a right-handed, spiral filament on DNA at oriC.</text>
</comment>
<feature type="binding site" evidence="8">
    <location>
        <position position="395"/>
    </location>
    <ligand>
        <name>ATP</name>
        <dbReference type="ChEBI" id="CHEBI:30616"/>
    </ligand>
</feature>
<feature type="binding site" evidence="8">
    <location>
        <position position="397"/>
    </location>
    <ligand>
        <name>ATP</name>
        <dbReference type="ChEBI" id="CHEBI:30616"/>
    </ligand>
</feature>
<keyword evidence="5 8" id="KW-0067">ATP-binding</keyword>
<comment type="domain">
    <text evidence="8">Domain I is involved in oligomerization and binding regulators, domain II is flexibile and of varying length in different bacteria, domain III forms the AAA+ region, while domain IV binds dsDNA.</text>
</comment>
<evidence type="ECO:0000256" key="7">
    <source>
        <dbReference type="ARBA" id="ARBA00023125"/>
    </source>
</evidence>
<dbReference type="Gene3D" id="3.30.300.180">
    <property type="match status" value="1"/>
</dbReference>
<dbReference type="PANTHER" id="PTHR30050">
    <property type="entry name" value="CHROMOSOMAL REPLICATION INITIATOR PROTEIN DNAA"/>
    <property type="match status" value="1"/>
</dbReference>
<dbReference type="SUPFAM" id="SSF52540">
    <property type="entry name" value="P-loop containing nucleoside triphosphate hydrolases"/>
    <property type="match status" value="1"/>
</dbReference>
<dbReference type="InterPro" id="IPR001957">
    <property type="entry name" value="Chromosome_initiator_DnaA"/>
</dbReference>
<dbReference type="SMART" id="SM00760">
    <property type="entry name" value="Bac_DnaA_C"/>
    <property type="match status" value="1"/>
</dbReference>
<feature type="compositionally biased region" description="Basic and acidic residues" evidence="12">
    <location>
        <begin position="287"/>
        <end position="303"/>
    </location>
</feature>
<name>A0ABU7SMP4_9ACTN</name>
<gene>
    <name evidence="8 15" type="primary">dnaA</name>
    <name evidence="15" type="ORF">V1634_30685</name>
</gene>
<evidence type="ECO:0000256" key="10">
    <source>
        <dbReference type="RuleBase" id="RU000577"/>
    </source>
</evidence>
<dbReference type="InterPro" id="IPR003593">
    <property type="entry name" value="AAA+_ATPase"/>
</dbReference>
<dbReference type="InterPro" id="IPR013159">
    <property type="entry name" value="DnaA_C"/>
</dbReference>
<keyword evidence="6 8" id="KW-0446">Lipid-binding</keyword>
<protein>
    <recommendedName>
        <fullName evidence="8 9">Chromosomal replication initiator protein DnaA</fullName>
    </recommendedName>
</protein>
<evidence type="ECO:0000313" key="15">
    <source>
        <dbReference type="EMBL" id="MEE6311203.1"/>
    </source>
</evidence>
<feature type="region of interest" description="Domain III, AAA+ region" evidence="8">
    <location>
        <begin position="351"/>
        <end position="567"/>
    </location>
</feature>
<dbReference type="CDD" id="cd00009">
    <property type="entry name" value="AAA"/>
    <property type="match status" value="1"/>
</dbReference>
<dbReference type="CDD" id="cd06571">
    <property type="entry name" value="Bac_DnaA_C"/>
    <property type="match status" value="1"/>
</dbReference>
<dbReference type="InterPro" id="IPR027417">
    <property type="entry name" value="P-loop_NTPase"/>
</dbReference>
<dbReference type="Proteomes" id="UP001339911">
    <property type="component" value="Unassembled WGS sequence"/>
</dbReference>
<dbReference type="InterPro" id="IPR013317">
    <property type="entry name" value="DnaA_dom"/>
</dbReference>
<dbReference type="Pfam" id="PF08299">
    <property type="entry name" value="Bac_DnaA_C"/>
    <property type="match status" value="1"/>
</dbReference>
<evidence type="ECO:0000256" key="6">
    <source>
        <dbReference type="ARBA" id="ARBA00023121"/>
    </source>
</evidence>
<dbReference type="InterPro" id="IPR020591">
    <property type="entry name" value="Chromosome_initiator_DnaA-like"/>
</dbReference>
<comment type="similarity">
    <text evidence="1 8 11">Belongs to the DnaA family.</text>
</comment>
<dbReference type="PROSITE" id="PS01008">
    <property type="entry name" value="DNAA"/>
    <property type="match status" value="1"/>
</dbReference>
<evidence type="ECO:0000256" key="8">
    <source>
        <dbReference type="HAMAP-Rule" id="MF_00377"/>
    </source>
</evidence>
<sequence length="690" mass="74969">MADTIDLGAVWAATTEELADEIISAQQRAYLRLTRLHTIIEDTALLSVPDAFTRDVIESRLRPAITEALSRRLGRAVQVAVTVRPPEDGQPRPAGGGYPAGPEPAGLGVPPGYPVSGGAPGYPGGAAPAGGYGEADPPGGYPGPDQAGYADREPAGYAAPDPAPGYRAEPLRFPGEAEREYPVRPEQEFPAGAGPDVPEHRSPVPDQAGSRKPPPFTGSAQVPSAGAGRPPGRPDTARGNLIPSSRDGQETLFSAPYPESYRPTPPQQERRGFDERGADTGNLGQFGDHRPADRRYHDSRDGGAGRLGPGRDGGPDNGPGRGGAYPEHRPGGRDDRRPGGVGGAGDVSGNRLNPKYMFETFVIGSSNRFAHAASVAVAESPAKAYNPLFIYGSSGLGKTHLLHAIGHYATTLGNARSVRYVSTEEFTNDFINSLRDDKTSAFQRRYRDVDILLIDDIQFLENRERTQEEFFHTFNTLHNANKQIVITSDRKPKDLATLEDRLRTRFEWGLLADIQPPDLETRIAILQKKAAQERLFAPPDVLEFIASRIANSIRELEGALIRVTAFASLTRSPVELSLAEEVLRDFIPDGSGPEITADQIMISTADYFGVSLEDLRGQSRSRVLVNARQVAMYLCRELTDLSLPRIGQAFGGRDHTTVMHADRKIRQQMAERRSLYNQIAELTNRIKQNT</sequence>
<evidence type="ECO:0000256" key="3">
    <source>
        <dbReference type="ARBA" id="ARBA00022705"/>
    </source>
</evidence>
<keyword evidence="4 8" id="KW-0547">Nucleotide-binding</keyword>
<feature type="compositionally biased region" description="Low complexity" evidence="12">
    <location>
        <begin position="103"/>
        <end position="112"/>
    </location>
</feature>
<evidence type="ECO:0000313" key="16">
    <source>
        <dbReference type="Proteomes" id="UP001339911"/>
    </source>
</evidence>
<dbReference type="Gene3D" id="1.10.1750.10">
    <property type="match status" value="1"/>
</dbReference>
<dbReference type="NCBIfam" id="TIGR00362">
    <property type="entry name" value="DnaA"/>
    <property type="match status" value="1"/>
</dbReference>
<dbReference type="Gene3D" id="1.10.8.60">
    <property type="match status" value="1"/>
</dbReference>
<dbReference type="EMBL" id="JAZGQL010000032">
    <property type="protein sequence ID" value="MEE6311203.1"/>
    <property type="molecule type" value="Genomic_DNA"/>
</dbReference>
<reference evidence="15 16" key="1">
    <citation type="submission" date="2024-01" db="EMBL/GenBank/DDBJ databases">
        <title>Genome insights into Plantactinospora veratri sp. nov.</title>
        <authorList>
            <person name="Wang L."/>
        </authorList>
    </citation>
    <scope>NUCLEOTIDE SEQUENCE [LARGE SCALE GENOMIC DNA]</scope>
    <source>
        <strain evidence="15 16">NEAU-FHS4</strain>
    </source>
</reference>
<evidence type="ECO:0000256" key="2">
    <source>
        <dbReference type="ARBA" id="ARBA00022490"/>
    </source>
</evidence>
<feature type="compositionally biased region" description="Basic and acidic residues" evidence="12">
    <location>
        <begin position="268"/>
        <end position="278"/>
    </location>
</feature>
<organism evidence="15 16">
    <name type="scientific">Plantactinospora veratri</name>
    <dbReference type="NCBI Taxonomy" id="1436122"/>
    <lineage>
        <taxon>Bacteria</taxon>
        <taxon>Bacillati</taxon>
        <taxon>Actinomycetota</taxon>
        <taxon>Actinomycetes</taxon>
        <taxon>Micromonosporales</taxon>
        <taxon>Micromonosporaceae</taxon>
        <taxon>Plantactinospora</taxon>
    </lineage>
</organism>
<feature type="region of interest" description="Domain IV, binds dsDNA" evidence="8">
    <location>
        <begin position="568"/>
        <end position="690"/>
    </location>
</feature>
<feature type="compositionally biased region" description="Basic and acidic residues" evidence="12">
    <location>
        <begin position="175"/>
        <end position="187"/>
    </location>
</feature>
<feature type="domain" description="AAA+ ATPase" evidence="13">
    <location>
        <begin position="384"/>
        <end position="512"/>
    </location>
</feature>
<dbReference type="NCBIfam" id="NF010686">
    <property type="entry name" value="PRK14086.1"/>
    <property type="match status" value="1"/>
</dbReference>
<comment type="caution">
    <text evidence="8">Lacks conserved residue(s) required for the propagation of feature annotation.</text>
</comment>
<dbReference type="InterPro" id="IPR018312">
    <property type="entry name" value="Chromosome_initiator_DnaA_CS"/>
</dbReference>
<dbReference type="PRINTS" id="PR00051">
    <property type="entry name" value="DNAA"/>
</dbReference>
<dbReference type="Pfam" id="PF00308">
    <property type="entry name" value="Bac_DnaA"/>
    <property type="match status" value="1"/>
</dbReference>
<comment type="caution">
    <text evidence="15">The sequence shown here is derived from an EMBL/GenBank/DDBJ whole genome shotgun (WGS) entry which is preliminary data.</text>
</comment>
<dbReference type="PANTHER" id="PTHR30050:SF2">
    <property type="entry name" value="CHROMOSOMAL REPLICATION INITIATOR PROTEIN DNAA"/>
    <property type="match status" value="1"/>
</dbReference>
<feature type="region of interest" description="Disordered" evidence="12">
    <location>
        <begin position="82"/>
        <end position="112"/>
    </location>
</feature>
<evidence type="ECO:0000259" key="14">
    <source>
        <dbReference type="SMART" id="SM00760"/>
    </source>
</evidence>
<keyword evidence="3 8" id="KW-0235">DNA replication</keyword>
<dbReference type="HAMAP" id="MF_00377">
    <property type="entry name" value="DnaA_bact"/>
    <property type="match status" value="1"/>
</dbReference>
<feature type="binding site" evidence="8">
    <location>
        <position position="398"/>
    </location>
    <ligand>
        <name>ATP</name>
        <dbReference type="ChEBI" id="CHEBI:30616"/>
    </ligand>
</feature>
<evidence type="ECO:0000256" key="4">
    <source>
        <dbReference type="ARBA" id="ARBA00022741"/>
    </source>
</evidence>
<evidence type="ECO:0000256" key="11">
    <source>
        <dbReference type="RuleBase" id="RU004227"/>
    </source>
</evidence>
<feature type="region of interest" description="Domain I, interacts with DnaA modulators" evidence="8">
    <location>
        <begin position="1"/>
        <end position="227"/>
    </location>
</feature>
<dbReference type="InterPro" id="IPR038454">
    <property type="entry name" value="DnaA_N_sf"/>
</dbReference>
<dbReference type="InterPro" id="IPR010921">
    <property type="entry name" value="Trp_repressor/repl_initiator"/>
</dbReference>
<comment type="function">
    <text evidence="8 10">Plays an essential role in the initiation and regulation of chromosomal replication. ATP-DnaA binds to the origin of replication (oriC) to initiate formation of the DNA replication initiation complex once per cell cycle. Binds the DnaA box (a 9 base pair repeat at the origin) and separates the double-stranded (ds)DNA. Forms a right-handed helical filament on oriC DNA; dsDNA binds to the exterior of the filament while single-stranded (ss)DNA is stabiized in the filament's interior. The ATP-DnaA-oriC complex binds and stabilizes one strand of the AT-rich DNA unwinding element (DUE), permitting loading of DNA polymerase. After initiation quickly degrades to an ADP-DnaA complex that is not apt for DNA replication. Binds acidic phospholipids.</text>
</comment>
<evidence type="ECO:0000259" key="13">
    <source>
        <dbReference type="SMART" id="SM00382"/>
    </source>
</evidence>
<dbReference type="RefSeq" id="WP_331211209.1">
    <property type="nucleotide sequence ID" value="NZ_JAZGQL010000032.1"/>
</dbReference>
<dbReference type="Gene3D" id="3.40.50.300">
    <property type="entry name" value="P-loop containing nucleotide triphosphate hydrolases"/>
    <property type="match status" value="1"/>
</dbReference>
<keyword evidence="2 8" id="KW-0963">Cytoplasm</keyword>
<keyword evidence="16" id="KW-1185">Reference proteome</keyword>
<feature type="compositionally biased region" description="Basic and acidic residues" evidence="12">
    <location>
        <begin position="326"/>
        <end position="338"/>
    </location>
</feature>
<evidence type="ECO:0000256" key="1">
    <source>
        <dbReference type="ARBA" id="ARBA00006583"/>
    </source>
</evidence>
<feature type="region of interest" description="Disordered" evidence="12">
    <location>
        <begin position="127"/>
        <end position="349"/>
    </location>
</feature>
<comment type="subcellular location">
    <subcellularLocation>
        <location evidence="8">Cytoplasm</location>
    </subcellularLocation>
</comment>
<evidence type="ECO:0000256" key="9">
    <source>
        <dbReference type="NCBIfam" id="TIGR00362"/>
    </source>
</evidence>
<proteinExistence type="inferred from homology"/>